<evidence type="ECO:0000256" key="1">
    <source>
        <dbReference type="SAM" id="Phobius"/>
    </source>
</evidence>
<feature type="transmembrane region" description="Helical" evidence="1">
    <location>
        <begin position="6"/>
        <end position="28"/>
    </location>
</feature>
<protein>
    <recommendedName>
        <fullName evidence="4">Integral membrane protein</fullName>
    </recommendedName>
</protein>
<keyword evidence="1" id="KW-0472">Membrane</keyword>
<dbReference type="Proteomes" id="UP001597542">
    <property type="component" value="Unassembled WGS sequence"/>
</dbReference>
<feature type="transmembrane region" description="Helical" evidence="1">
    <location>
        <begin position="63"/>
        <end position="81"/>
    </location>
</feature>
<dbReference type="EMBL" id="JBHUKQ010000019">
    <property type="protein sequence ID" value="MFD2486002.1"/>
    <property type="molecule type" value="Genomic_DNA"/>
</dbReference>
<evidence type="ECO:0000313" key="2">
    <source>
        <dbReference type="EMBL" id="MFD2486002.1"/>
    </source>
</evidence>
<proteinExistence type="predicted"/>
<keyword evidence="3" id="KW-1185">Reference proteome</keyword>
<gene>
    <name evidence="2" type="ORF">ACFSUT_37415</name>
</gene>
<evidence type="ECO:0000313" key="3">
    <source>
        <dbReference type="Proteomes" id="UP001597542"/>
    </source>
</evidence>
<accession>A0ABW5IB44</accession>
<evidence type="ECO:0008006" key="4">
    <source>
        <dbReference type="Google" id="ProtNLM"/>
    </source>
</evidence>
<feature type="transmembrane region" description="Helical" evidence="1">
    <location>
        <begin position="123"/>
        <end position="141"/>
    </location>
</feature>
<dbReference type="RefSeq" id="WP_344286345.1">
    <property type="nucleotide sequence ID" value="NZ_BAAAHV010000026.1"/>
</dbReference>
<comment type="caution">
    <text evidence="2">The sequence shown here is derived from an EMBL/GenBank/DDBJ whole genome shotgun (WGS) entry which is preliminary data.</text>
</comment>
<keyword evidence="1" id="KW-1133">Transmembrane helix</keyword>
<organism evidence="2 3">
    <name type="scientific">Amycolatopsis albidoflavus</name>
    <dbReference type="NCBI Taxonomy" id="102226"/>
    <lineage>
        <taxon>Bacteria</taxon>
        <taxon>Bacillati</taxon>
        <taxon>Actinomycetota</taxon>
        <taxon>Actinomycetes</taxon>
        <taxon>Pseudonocardiales</taxon>
        <taxon>Pseudonocardiaceae</taxon>
        <taxon>Amycolatopsis</taxon>
    </lineage>
</organism>
<name>A0ABW5IB44_9PSEU</name>
<feature type="transmembrane region" description="Helical" evidence="1">
    <location>
        <begin position="35"/>
        <end position="57"/>
    </location>
</feature>
<sequence length="158" mass="16491">MAHSVFIALHAAAGVIALVAGTVALLRAGRFFDTYLVSLTATTVFLALAVAVEWTVLPSGGRVLLSAFVVLAVVLVVRGVLARRMRRAGQLSSPAYVEHVGFTLVALLDAFVVIAVLNAGAPVWLVVASGVVLAVAGHFVLRWAKRVLSEKPPAEVGL</sequence>
<feature type="transmembrane region" description="Helical" evidence="1">
    <location>
        <begin position="93"/>
        <end position="117"/>
    </location>
</feature>
<keyword evidence="1" id="KW-0812">Transmembrane</keyword>
<reference evidence="3" key="1">
    <citation type="journal article" date="2019" name="Int. J. Syst. Evol. Microbiol.">
        <title>The Global Catalogue of Microorganisms (GCM) 10K type strain sequencing project: providing services to taxonomists for standard genome sequencing and annotation.</title>
        <authorList>
            <consortium name="The Broad Institute Genomics Platform"/>
            <consortium name="The Broad Institute Genome Sequencing Center for Infectious Disease"/>
            <person name="Wu L."/>
            <person name="Ma J."/>
        </authorList>
    </citation>
    <scope>NUCLEOTIDE SEQUENCE [LARGE SCALE GENOMIC DNA]</scope>
    <source>
        <strain evidence="3">CGMCC 4.7638</strain>
    </source>
</reference>